<name>A0A4R7JVY7_9GAMM</name>
<dbReference type="AlphaFoldDB" id="A0A4R7JVY7"/>
<accession>A0A4R7JVY7</accession>
<gene>
    <name evidence="3" type="ORF">DES49_1769</name>
</gene>
<dbReference type="SUPFAM" id="SSF52200">
    <property type="entry name" value="Toll/Interleukin receptor TIR domain"/>
    <property type="match status" value="1"/>
</dbReference>
<reference evidence="3 4" key="1">
    <citation type="submission" date="2019-03" db="EMBL/GenBank/DDBJ databases">
        <title>Genomic Encyclopedia of Type Strains, Phase IV (KMG-IV): sequencing the most valuable type-strain genomes for metagenomic binning, comparative biology and taxonomic classification.</title>
        <authorList>
            <person name="Goeker M."/>
        </authorList>
    </citation>
    <scope>NUCLEOTIDE SEQUENCE [LARGE SCALE GENOMIC DNA]</scope>
    <source>
        <strain evidence="3 4">DSM 15505</strain>
    </source>
</reference>
<dbReference type="OrthoDB" id="5149141at2"/>
<proteinExistence type="predicted"/>
<sequence length="250" mass="28434">MNPPRVFVSYSHDSADHKRWVLDFATTLRNRGIDAVLDQWDLKPGDDLPHFMETQLESAQYVLMICSNRYVEKANAGEGGVGYEKMILTSNLLSKIDSAKVIPIIRQPAGTHNTPTFLRTKLFVNFSNDAELEFSFDELLRHLLDAPLFEKPEIGSNPFKPMENSAPDRSSDGIKEVMKAVARCYNKTSASYIQFHNLLNDLSMHRITSEKYLLEAKQAGLLTAVRNFPSRIRLTPEGREYLFEHGIVDK</sequence>
<feature type="domain" description="SEFIR" evidence="2">
    <location>
        <begin position="3"/>
        <end position="135"/>
    </location>
</feature>
<dbReference type="PROSITE" id="PS51534">
    <property type="entry name" value="SEFIR"/>
    <property type="match status" value="1"/>
</dbReference>
<dbReference type="InterPro" id="IPR013568">
    <property type="entry name" value="SEFIR_dom"/>
</dbReference>
<dbReference type="GO" id="GO:0007165">
    <property type="term" value="P:signal transduction"/>
    <property type="evidence" value="ECO:0007669"/>
    <property type="project" value="InterPro"/>
</dbReference>
<keyword evidence="4" id="KW-1185">Reference proteome</keyword>
<protein>
    <submittedName>
        <fullName evidence="3">SEFIR domain-containing protein</fullName>
    </submittedName>
</protein>
<comment type="caution">
    <text evidence="3">The sequence shown here is derived from an EMBL/GenBank/DDBJ whole genome shotgun (WGS) entry which is preliminary data.</text>
</comment>
<evidence type="ECO:0000313" key="4">
    <source>
        <dbReference type="Proteomes" id="UP000295830"/>
    </source>
</evidence>
<organism evidence="3 4">
    <name type="scientific">Halospina denitrificans</name>
    <dbReference type="NCBI Taxonomy" id="332522"/>
    <lineage>
        <taxon>Bacteria</taxon>
        <taxon>Pseudomonadati</taxon>
        <taxon>Pseudomonadota</taxon>
        <taxon>Gammaproteobacteria</taxon>
        <taxon>Halospina</taxon>
    </lineage>
</organism>
<evidence type="ECO:0000259" key="1">
    <source>
        <dbReference type="PROSITE" id="PS50104"/>
    </source>
</evidence>
<dbReference type="EMBL" id="SOAX01000003">
    <property type="protein sequence ID" value="TDT41667.1"/>
    <property type="molecule type" value="Genomic_DNA"/>
</dbReference>
<evidence type="ECO:0000259" key="2">
    <source>
        <dbReference type="PROSITE" id="PS51534"/>
    </source>
</evidence>
<dbReference type="RefSeq" id="WP_133736018.1">
    <property type="nucleotide sequence ID" value="NZ_SOAX01000003.1"/>
</dbReference>
<evidence type="ECO:0000313" key="3">
    <source>
        <dbReference type="EMBL" id="TDT41667.1"/>
    </source>
</evidence>
<dbReference type="InterPro" id="IPR035897">
    <property type="entry name" value="Toll_tir_struct_dom_sf"/>
</dbReference>
<dbReference type="PROSITE" id="PS50104">
    <property type="entry name" value="TIR"/>
    <property type="match status" value="1"/>
</dbReference>
<dbReference type="Proteomes" id="UP000295830">
    <property type="component" value="Unassembled WGS sequence"/>
</dbReference>
<dbReference type="InterPro" id="IPR000157">
    <property type="entry name" value="TIR_dom"/>
</dbReference>
<dbReference type="Gene3D" id="3.40.50.10140">
    <property type="entry name" value="Toll/interleukin-1 receptor homology (TIR) domain"/>
    <property type="match status" value="1"/>
</dbReference>
<feature type="domain" description="TIR" evidence="1">
    <location>
        <begin position="2"/>
        <end position="144"/>
    </location>
</feature>
<dbReference type="Pfam" id="PF13676">
    <property type="entry name" value="TIR_2"/>
    <property type="match status" value="1"/>
</dbReference>